<dbReference type="InterPro" id="IPR011621">
    <property type="entry name" value="Metal-dep_PHydrolase_7TM_intra"/>
</dbReference>
<organism evidence="3 4">
    <name type="scientific">Enterococcus faecalis TX4248</name>
    <dbReference type="NCBI Taxonomy" id="749495"/>
    <lineage>
        <taxon>Bacteria</taxon>
        <taxon>Bacillati</taxon>
        <taxon>Bacillota</taxon>
        <taxon>Bacilli</taxon>
        <taxon>Lactobacillales</taxon>
        <taxon>Enterococcaceae</taxon>
        <taxon>Enterococcus</taxon>
    </lineage>
</organism>
<reference evidence="3 4" key="1">
    <citation type="submission" date="2010-07" db="EMBL/GenBank/DDBJ databases">
        <authorList>
            <person name="Sid Ahmed O."/>
        </authorList>
    </citation>
    <scope>NUCLEOTIDE SEQUENCE [LARGE SCALE GENOMIC DNA]</scope>
    <source>
        <strain evidence="3 4">TX4248</strain>
    </source>
</reference>
<dbReference type="SMART" id="SM00471">
    <property type="entry name" value="HDc"/>
    <property type="match status" value="1"/>
</dbReference>
<sequence>MKKVLTKLGDRLGKAYLPILLAVFSLLLFMIMFGSVHQKRVEIKEGQLAEKTIRANKNIENTYETEQRKKLAAEAVTPEYIYQEDTASVQHNRIDKLFKLIDSANEKVDKEYSNKQAKAKKEETIPAPTVEERVASLKSLFESLPQDEVTFYQSFPNVFYQTIFTLTSEQLDKVRSESLMLVDDAMQNHVRESDLDKIRQEANGKIQYLDITSTMQQVIRYIVNQGIVVNDIANEKRTEELRQKAMNAVQPAMIYQGEIIVREGTQIDAKAVEKLELLGMTSQNTSIFPMVALALAILLQVEVLIFFTKQVTEPSRQRSFIIFYTGAMLISVILMKFFQIFQTEQLMYIPLFYPAAFAPLILNHFVNRRSGIIAAIFQVVFALFIFYNSIGTNSLTVILIMYLFSGFLATVVKRKRMSEQVFPALMWVVVFPVFMAVVLMIYQGMSLTDGKTWTALICASAGTALSFLATMGLHPYIELLVTDDSMIVLNELSNPNHPLLKQLLEEAPGTYHHSMMVASLSANAVAEIGGRSLLTRVACYYHDIGKIKHANFFVENLPAGAENPHNFLLPEDSKQIIFGHVIDGAKILEEYNMPQMVIDICRQHHGTTLMKFFYVKAKERNPEIKESDFRYPGPRPQTREAGIVSIADTCEAAVRAMDHPTNEKIQAFVHNVIQDRISDGQLDECGLTMKEIRIIEKSLINGLCSTFHSRIKYPKMKAEAEEMKDEQEKRDD</sequence>
<dbReference type="Pfam" id="PF01966">
    <property type="entry name" value="HD"/>
    <property type="match status" value="1"/>
</dbReference>
<feature type="domain" description="HD/PDEase" evidence="2">
    <location>
        <begin position="506"/>
        <end position="662"/>
    </location>
</feature>
<gene>
    <name evidence="3" type="ORF">HMPREF9498_02921</name>
</gene>
<dbReference type="NCBIfam" id="TIGR00277">
    <property type="entry name" value="HDIG"/>
    <property type="match status" value="1"/>
</dbReference>
<dbReference type="HOGENOM" id="CLU_015767_1_2_9"/>
<comment type="caution">
    <text evidence="3">The sequence shown here is derived from an EMBL/GenBank/DDBJ whole genome shotgun (WGS) entry which is preliminary data.</text>
</comment>
<evidence type="ECO:0000313" key="3">
    <source>
        <dbReference type="EMBL" id="EFM81475.1"/>
    </source>
</evidence>
<dbReference type="AlphaFoldDB" id="A0A125W274"/>
<proteinExistence type="predicted"/>
<evidence type="ECO:0000256" key="1">
    <source>
        <dbReference type="SAM" id="Phobius"/>
    </source>
</evidence>
<feature type="transmembrane region" description="Helical" evidence="1">
    <location>
        <begin position="12"/>
        <end position="33"/>
    </location>
</feature>
<dbReference type="Pfam" id="PF07698">
    <property type="entry name" value="7TM-7TMR_HD"/>
    <property type="match status" value="1"/>
</dbReference>
<dbReference type="CDD" id="cd00077">
    <property type="entry name" value="HDc"/>
    <property type="match status" value="1"/>
</dbReference>
<evidence type="ECO:0000259" key="2">
    <source>
        <dbReference type="SMART" id="SM00471"/>
    </source>
</evidence>
<dbReference type="Gene3D" id="1.10.3210.10">
    <property type="entry name" value="Hypothetical protein af1432"/>
    <property type="match status" value="1"/>
</dbReference>
<dbReference type="PANTHER" id="PTHR36442">
    <property type="entry name" value="CYCLIC-DI-AMP PHOSPHODIESTERASE PGPH"/>
    <property type="match status" value="1"/>
</dbReference>
<dbReference type="InterPro" id="IPR006674">
    <property type="entry name" value="HD_domain"/>
</dbReference>
<keyword evidence="1" id="KW-1133">Transmembrane helix</keyword>
<dbReference type="Pfam" id="PF07697">
    <property type="entry name" value="7TMR-HDED"/>
    <property type="match status" value="1"/>
</dbReference>
<feature type="transmembrane region" description="Helical" evidence="1">
    <location>
        <begin position="347"/>
        <end position="365"/>
    </location>
</feature>
<evidence type="ECO:0000313" key="4">
    <source>
        <dbReference type="Proteomes" id="UP000004846"/>
    </source>
</evidence>
<feature type="transmembrane region" description="Helical" evidence="1">
    <location>
        <begin position="287"/>
        <end position="308"/>
    </location>
</feature>
<dbReference type="InterPro" id="IPR052722">
    <property type="entry name" value="PgpH_phosphodiesterase"/>
</dbReference>
<accession>A0A125W274</accession>
<name>A0A125W274_ENTFL</name>
<dbReference type="InterPro" id="IPR003607">
    <property type="entry name" value="HD/PDEase_dom"/>
</dbReference>
<dbReference type="InterPro" id="IPR006675">
    <property type="entry name" value="HDIG_dom"/>
</dbReference>
<feature type="transmembrane region" description="Helical" evidence="1">
    <location>
        <begin position="424"/>
        <end position="442"/>
    </location>
</feature>
<feature type="transmembrane region" description="Helical" evidence="1">
    <location>
        <begin position="320"/>
        <end position="341"/>
    </location>
</feature>
<dbReference type="SUPFAM" id="SSF109604">
    <property type="entry name" value="HD-domain/PDEase-like"/>
    <property type="match status" value="1"/>
</dbReference>
<dbReference type="RefSeq" id="WP_002402562.1">
    <property type="nucleotide sequence ID" value="NZ_GL454487.1"/>
</dbReference>
<feature type="transmembrane region" description="Helical" evidence="1">
    <location>
        <begin position="454"/>
        <end position="477"/>
    </location>
</feature>
<protein>
    <submittedName>
        <fullName evidence="3">7TM-HD extracellular</fullName>
    </submittedName>
</protein>
<keyword evidence="1" id="KW-0812">Transmembrane</keyword>
<keyword evidence="1" id="KW-0472">Membrane</keyword>
<dbReference type="PANTHER" id="PTHR36442:SF1">
    <property type="entry name" value="CYCLIC-DI-AMP PHOSPHODIESTERASE PGPH"/>
    <property type="match status" value="1"/>
</dbReference>
<dbReference type="InterPro" id="IPR011624">
    <property type="entry name" value="Metal-dep_PHydrolase_7TM_extra"/>
</dbReference>
<dbReference type="EMBL" id="AEBR01000105">
    <property type="protein sequence ID" value="EFM81475.1"/>
    <property type="molecule type" value="Genomic_DNA"/>
</dbReference>
<dbReference type="Proteomes" id="UP000004846">
    <property type="component" value="Unassembled WGS sequence"/>
</dbReference>